<keyword evidence="4" id="KW-0342">GTP-binding</keyword>
<dbReference type="Pfam" id="PF01926">
    <property type="entry name" value="MMR_HSR1"/>
    <property type="match status" value="1"/>
</dbReference>
<evidence type="ECO:0000256" key="4">
    <source>
        <dbReference type="ARBA" id="ARBA00023134"/>
    </source>
</evidence>
<evidence type="ECO:0000313" key="8">
    <source>
        <dbReference type="Proteomes" id="UP000051952"/>
    </source>
</evidence>
<evidence type="ECO:0000256" key="1">
    <source>
        <dbReference type="ARBA" id="ARBA00022723"/>
    </source>
</evidence>
<protein>
    <submittedName>
        <fullName evidence="7">50S ribosome-binding GTPase, putative</fullName>
    </submittedName>
</protein>
<dbReference type="OMA" id="YTIPYFP"/>
<proteinExistence type="predicted"/>
<dbReference type="GO" id="GO:0005525">
    <property type="term" value="F:GTP binding"/>
    <property type="evidence" value="ECO:0007669"/>
    <property type="project" value="UniProtKB-KW"/>
</dbReference>
<sequence length="658" mass="72397">MLRRCLVSYATKALTSAVKTQHLSGRFKRSVLQKKSYRTILRKENVRKLITARGKLVAEKTSAMKAQLANTTNARDVLIAQLADQIFSRGHEYHSTATNITYVPDGNPATPEIVLVGRSYTGKSSLLRSLFRHARAAGRGNTLQRRDGINFYTVGGGVFNIADTPGFGGTSVPWSAVLQQAILVRNYVRCRPNLKMMYYIMDVSTSGGVYIQDLDLLKFFASEVPNFTIVLTKADRMPSGDFFKQNETKRFNVLDVKKELLRNDIEHPMLVTSAFEMGGIDALRYDMTLHVVHSLPSEALTLTEARKLSDRIFKQDELASVRQLSIPPSDVDAAVFQWKLDVKREHAAAAAAAAAASVNTPFMLSEGDEPSDATPAAEQGGGVEAANVASSPDALVAAGTSSTTTTAVVHKGDIPPYQRLLGKLNNHALMKKVHETSPWRNPLLWPANIVPTKHPKKNIMRCPQAPDNPYLTQAHFVAPRADMNFRRPNIGLRRGGTKGRYEADDPRVALQNAKFTIPYFPDIVDVRMFPKPWMFLGSKEHYYEQHGGRELGIRLARFALEGIVDPLSDTPSQNNPLLNAEVKRLELVAAQGMKPNPPPSDTLTQAASSSTPPLLGAESERPTAAVQPVEDQPSPRSTAAGSIPALSRIRHIKPHPHQ</sequence>
<dbReference type="VEuPathDB" id="TriTrypDB:BSAL_18590"/>
<reference evidence="8" key="1">
    <citation type="submission" date="2015-09" db="EMBL/GenBank/DDBJ databases">
        <authorList>
            <consortium name="Pathogen Informatics"/>
        </authorList>
    </citation>
    <scope>NUCLEOTIDE SEQUENCE [LARGE SCALE GENOMIC DNA]</scope>
    <source>
        <strain evidence="8">Lake Konstanz</strain>
    </source>
</reference>
<evidence type="ECO:0000256" key="2">
    <source>
        <dbReference type="ARBA" id="ARBA00022741"/>
    </source>
</evidence>
<dbReference type="InterPro" id="IPR027417">
    <property type="entry name" value="P-loop_NTPase"/>
</dbReference>
<dbReference type="InterPro" id="IPR006073">
    <property type="entry name" value="GTP-bd"/>
</dbReference>
<evidence type="ECO:0000313" key="7">
    <source>
        <dbReference type="EMBL" id="CUG88976.1"/>
    </source>
</evidence>
<gene>
    <name evidence="7" type="ORF">BSAL_18590</name>
</gene>
<evidence type="ECO:0000256" key="3">
    <source>
        <dbReference type="ARBA" id="ARBA00022842"/>
    </source>
</evidence>
<dbReference type="GO" id="GO:0046872">
    <property type="term" value="F:metal ion binding"/>
    <property type="evidence" value="ECO:0007669"/>
    <property type="project" value="UniProtKB-KW"/>
</dbReference>
<keyword evidence="2" id="KW-0547">Nucleotide-binding</keyword>
<keyword evidence="3" id="KW-0460">Magnesium</keyword>
<dbReference type="SUPFAM" id="SSF52540">
    <property type="entry name" value="P-loop containing nucleoside triphosphate hydrolases"/>
    <property type="match status" value="1"/>
</dbReference>
<dbReference type="Gene3D" id="3.40.50.300">
    <property type="entry name" value="P-loop containing nucleotide triphosphate hydrolases"/>
    <property type="match status" value="1"/>
</dbReference>
<dbReference type="Proteomes" id="UP000051952">
    <property type="component" value="Unassembled WGS sequence"/>
</dbReference>
<name>A0A0S4JFQ6_BODSA</name>
<dbReference type="PANTHER" id="PTHR11649">
    <property type="entry name" value="MSS1/TRME-RELATED GTP-BINDING PROTEIN"/>
    <property type="match status" value="1"/>
</dbReference>
<feature type="compositionally biased region" description="Polar residues" evidence="5">
    <location>
        <begin position="601"/>
        <end position="612"/>
    </location>
</feature>
<feature type="region of interest" description="Disordered" evidence="5">
    <location>
        <begin position="591"/>
        <end position="658"/>
    </location>
</feature>
<feature type="compositionally biased region" description="Basic residues" evidence="5">
    <location>
        <begin position="648"/>
        <end position="658"/>
    </location>
</feature>
<dbReference type="EMBL" id="CYKH01001692">
    <property type="protein sequence ID" value="CUG88976.1"/>
    <property type="molecule type" value="Genomic_DNA"/>
</dbReference>
<keyword evidence="1" id="KW-0479">Metal-binding</keyword>
<organism evidence="7 8">
    <name type="scientific">Bodo saltans</name>
    <name type="common">Flagellated protozoan</name>
    <dbReference type="NCBI Taxonomy" id="75058"/>
    <lineage>
        <taxon>Eukaryota</taxon>
        <taxon>Discoba</taxon>
        <taxon>Euglenozoa</taxon>
        <taxon>Kinetoplastea</taxon>
        <taxon>Metakinetoplastina</taxon>
        <taxon>Eubodonida</taxon>
        <taxon>Bodonidae</taxon>
        <taxon>Bodo</taxon>
    </lineage>
</organism>
<dbReference type="PANTHER" id="PTHR11649:SF72">
    <property type="entry name" value="G DOMAIN-CONTAINING PROTEIN"/>
    <property type="match status" value="1"/>
</dbReference>
<keyword evidence="8" id="KW-1185">Reference proteome</keyword>
<dbReference type="OrthoDB" id="391988at2759"/>
<evidence type="ECO:0000256" key="5">
    <source>
        <dbReference type="SAM" id="MobiDB-lite"/>
    </source>
</evidence>
<dbReference type="InterPro" id="IPR030393">
    <property type="entry name" value="G_ENGB_dom"/>
</dbReference>
<evidence type="ECO:0000259" key="6">
    <source>
        <dbReference type="Pfam" id="PF01926"/>
    </source>
</evidence>
<accession>A0A0S4JFQ6</accession>
<feature type="region of interest" description="Disordered" evidence="5">
    <location>
        <begin position="363"/>
        <end position="386"/>
    </location>
</feature>
<dbReference type="AlphaFoldDB" id="A0A0S4JFQ6"/>
<dbReference type="CDD" id="cd01876">
    <property type="entry name" value="YihA_EngB"/>
    <property type="match status" value="1"/>
</dbReference>
<feature type="domain" description="G" evidence="6">
    <location>
        <begin position="112"/>
        <end position="233"/>
    </location>
</feature>